<name>A0ABQ0JSX1_9BACT</name>
<evidence type="ECO:0000313" key="1">
    <source>
        <dbReference type="EMBL" id="GAN31821.1"/>
    </source>
</evidence>
<dbReference type="Proteomes" id="UP000032309">
    <property type="component" value="Unassembled WGS sequence"/>
</dbReference>
<sequence>MALPAPKIEKEEMIQTLIQEITEKVDDMGLKSTEPAIRR</sequence>
<accession>A0ABQ0JSX1</accession>
<keyword evidence="2" id="KW-1185">Reference proteome</keyword>
<comment type="caution">
    <text evidence="1">The sequence shown here is derived from an EMBL/GenBank/DDBJ whole genome shotgun (WGS) entry which is preliminary data.</text>
</comment>
<organism evidence="1 2">
    <name type="scientific">Candidatus Brocadia sinica JPN1</name>
    <dbReference type="NCBI Taxonomy" id="1197129"/>
    <lineage>
        <taxon>Bacteria</taxon>
        <taxon>Pseudomonadati</taxon>
        <taxon>Planctomycetota</taxon>
        <taxon>Candidatus Brocadiia</taxon>
        <taxon>Candidatus Brocadiales</taxon>
        <taxon>Candidatus Brocadiaceae</taxon>
        <taxon>Candidatus Brocadia</taxon>
    </lineage>
</organism>
<proteinExistence type="predicted"/>
<dbReference type="EMBL" id="BAFN01000001">
    <property type="protein sequence ID" value="GAN31821.1"/>
    <property type="molecule type" value="Genomic_DNA"/>
</dbReference>
<protein>
    <submittedName>
        <fullName evidence="1">Uncharacterized protein</fullName>
    </submittedName>
</protein>
<reference evidence="2" key="1">
    <citation type="journal article" date="2015" name="Genome Announc.">
        <title>Draft Genome Sequence of an Anaerobic Ammonium-Oxidizing Bacterium, "Candidatus Brocadia sinica".</title>
        <authorList>
            <person name="Oshiki M."/>
            <person name="Shinyako-Hata K."/>
            <person name="Satoh H."/>
            <person name="Okabe S."/>
        </authorList>
    </citation>
    <scope>NUCLEOTIDE SEQUENCE [LARGE SCALE GENOMIC DNA]</scope>
    <source>
        <strain evidence="2">JPN1</strain>
    </source>
</reference>
<evidence type="ECO:0000313" key="2">
    <source>
        <dbReference type="Proteomes" id="UP000032309"/>
    </source>
</evidence>
<gene>
    <name evidence="1" type="ORF">BROSI_A0325</name>
</gene>